<sequence length="100" mass="10655">LIEPHPARPDLARDPVTASQRDEPIAGRDSAAGAAKDNHAAAPGKPGRGTGNGGSRRRAEEPTRQAGDGSLGPWRAILWVGEILWRSLGRSSGRDETKRR</sequence>
<proteinExistence type="predicted"/>
<dbReference type="EMBL" id="LWDX02009834">
    <property type="protein sequence ID" value="OEL36214.1"/>
    <property type="molecule type" value="Genomic_DNA"/>
</dbReference>
<organism evidence="2 3">
    <name type="scientific">Dichanthelium oligosanthes</name>
    <dbReference type="NCBI Taxonomy" id="888268"/>
    <lineage>
        <taxon>Eukaryota</taxon>
        <taxon>Viridiplantae</taxon>
        <taxon>Streptophyta</taxon>
        <taxon>Embryophyta</taxon>
        <taxon>Tracheophyta</taxon>
        <taxon>Spermatophyta</taxon>
        <taxon>Magnoliopsida</taxon>
        <taxon>Liliopsida</taxon>
        <taxon>Poales</taxon>
        <taxon>Poaceae</taxon>
        <taxon>PACMAD clade</taxon>
        <taxon>Panicoideae</taxon>
        <taxon>Panicodae</taxon>
        <taxon>Paniceae</taxon>
        <taxon>Dichantheliinae</taxon>
        <taxon>Dichanthelium</taxon>
    </lineage>
</organism>
<evidence type="ECO:0000256" key="1">
    <source>
        <dbReference type="SAM" id="MobiDB-lite"/>
    </source>
</evidence>
<protein>
    <submittedName>
        <fullName evidence="2">Uncharacterized protein</fullName>
    </submittedName>
</protein>
<reference evidence="2 3" key="1">
    <citation type="submission" date="2016-09" db="EMBL/GenBank/DDBJ databases">
        <title>The draft genome of Dichanthelium oligosanthes: A C3 panicoid grass species.</title>
        <authorList>
            <person name="Studer A.J."/>
            <person name="Schnable J.C."/>
            <person name="Brutnell T.P."/>
        </authorList>
    </citation>
    <scope>NUCLEOTIDE SEQUENCE [LARGE SCALE GENOMIC DNA]</scope>
    <source>
        <strain evidence="3">cv. Kellogg 1175</strain>
        <tissue evidence="2">Leaf</tissue>
    </source>
</reference>
<keyword evidence="3" id="KW-1185">Reference proteome</keyword>
<dbReference type="AlphaFoldDB" id="A0A1E5WFU0"/>
<dbReference type="Proteomes" id="UP000095767">
    <property type="component" value="Unassembled WGS sequence"/>
</dbReference>
<feature type="compositionally biased region" description="Basic and acidic residues" evidence="1">
    <location>
        <begin position="1"/>
        <end position="13"/>
    </location>
</feature>
<feature type="region of interest" description="Disordered" evidence="1">
    <location>
        <begin position="1"/>
        <end position="72"/>
    </location>
</feature>
<accession>A0A1E5WFU0</accession>
<comment type="caution">
    <text evidence="2">The sequence shown here is derived from an EMBL/GenBank/DDBJ whole genome shotgun (WGS) entry which is preliminary data.</text>
</comment>
<name>A0A1E5WFU0_9POAL</name>
<gene>
    <name evidence="2" type="ORF">BAE44_0002771</name>
</gene>
<evidence type="ECO:0000313" key="3">
    <source>
        <dbReference type="Proteomes" id="UP000095767"/>
    </source>
</evidence>
<evidence type="ECO:0000313" key="2">
    <source>
        <dbReference type="EMBL" id="OEL36214.1"/>
    </source>
</evidence>
<feature type="compositionally biased region" description="Low complexity" evidence="1">
    <location>
        <begin position="31"/>
        <end position="45"/>
    </location>
</feature>
<feature type="non-terminal residue" evidence="2">
    <location>
        <position position="1"/>
    </location>
</feature>